<feature type="transmembrane region" description="Helical" evidence="6">
    <location>
        <begin position="12"/>
        <end position="32"/>
    </location>
</feature>
<evidence type="ECO:0000256" key="2">
    <source>
        <dbReference type="ARBA" id="ARBA00022475"/>
    </source>
</evidence>
<dbReference type="AlphaFoldDB" id="A0A2T4XWB5"/>
<keyword evidence="5 6" id="KW-0472">Membrane</keyword>
<proteinExistence type="predicted"/>
<evidence type="ECO:0000313" key="8">
    <source>
        <dbReference type="Proteomes" id="UP000241614"/>
    </source>
</evidence>
<evidence type="ECO:0000256" key="3">
    <source>
        <dbReference type="ARBA" id="ARBA00022692"/>
    </source>
</evidence>
<comment type="caution">
    <text evidence="7">The sequence shown here is derived from an EMBL/GenBank/DDBJ whole genome shotgun (WGS) entry which is preliminary data.</text>
</comment>
<dbReference type="PANTHER" id="PTHR30250">
    <property type="entry name" value="PST FAMILY PREDICTED COLANIC ACID TRANSPORTER"/>
    <property type="match status" value="1"/>
</dbReference>
<organism evidence="7 8">
    <name type="scientific">Enterobacter cloacae</name>
    <dbReference type="NCBI Taxonomy" id="550"/>
    <lineage>
        <taxon>Bacteria</taxon>
        <taxon>Pseudomonadati</taxon>
        <taxon>Pseudomonadota</taxon>
        <taxon>Gammaproteobacteria</taxon>
        <taxon>Enterobacterales</taxon>
        <taxon>Enterobacteriaceae</taxon>
        <taxon>Enterobacter</taxon>
        <taxon>Enterobacter cloacae complex</taxon>
    </lineage>
</organism>
<evidence type="ECO:0000256" key="4">
    <source>
        <dbReference type="ARBA" id="ARBA00022989"/>
    </source>
</evidence>
<protein>
    <submittedName>
        <fullName evidence="7">O-antigen transporter</fullName>
    </submittedName>
</protein>
<feature type="transmembrane region" description="Helical" evidence="6">
    <location>
        <begin position="261"/>
        <end position="279"/>
    </location>
</feature>
<evidence type="ECO:0000256" key="5">
    <source>
        <dbReference type="ARBA" id="ARBA00023136"/>
    </source>
</evidence>
<feature type="transmembrane region" description="Helical" evidence="6">
    <location>
        <begin position="375"/>
        <end position="393"/>
    </location>
</feature>
<feature type="transmembrane region" description="Helical" evidence="6">
    <location>
        <begin position="225"/>
        <end position="241"/>
    </location>
</feature>
<reference evidence="7 8" key="1">
    <citation type="submission" date="2018-04" db="EMBL/GenBank/DDBJ databases">
        <title>Genome sequencing reveals highly heavy metal resistance and biotechnology application of the novel Enterobacter cloacae amazonensis isolated from wastewater river in Manaus - Amazonas.</title>
        <authorList>
            <person name="Astolfi M.C.T."/>
            <person name="Carvalho E.B.D.S."/>
            <person name="Lacerda L.B."/>
            <person name="Pinto M.V."/>
            <person name="Nogueira V.B."/>
            <person name="Barros A.M."/>
            <person name="Astolfi-Filho S."/>
        </authorList>
    </citation>
    <scope>NUCLEOTIDE SEQUENCE [LARGE SCALE GENOMIC DNA]</scope>
    <source>
        <strain evidence="8">amazonensis</strain>
    </source>
</reference>
<dbReference type="OrthoDB" id="653189at2"/>
<feature type="transmembrane region" description="Helical" evidence="6">
    <location>
        <begin position="344"/>
        <end position="363"/>
    </location>
</feature>
<feature type="transmembrane region" description="Helical" evidence="6">
    <location>
        <begin position="82"/>
        <end position="104"/>
    </location>
</feature>
<dbReference type="PANTHER" id="PTHR30250:SF26">
    <property type="entry name" value="PSMA PROTEIN"/>
    <property type="match status" value="1"/>
</dbReference>
<dbReference type="Proteomes" id="UP000241614">
    <property type="component" value="Unassembled WGS sequence"/>
</dbReference>
<feature type="transmembrane region" description="Helical" evidence="6">
    <location>
        <begin position="308"/>
        <end position="332"/>
    </location>
</feature>
<evidence type="ECO:0000256" key="1">
    <source>
        <dbReference type="ARBA" id="ARBA00004651"/>
    </source>
</evidence>
<comment type="subcellular location">
    <subcellularLocation>
        <location evidence="1">Cell membrane</location>
        <topology evidence="1">Multi-pass membrane protein</topology>
    </subcellularLocation>
</comment>
<evidence type="ECO:0000313" key="7">
    <source>
        <dbReference type="EMBL" id="PTM34221.1"/>
    </source>
</evidence>
<gene>
    <name evidence="7" type="ORF">DA103_16800</name>
</gene>
<feature type="transmembrane region" description="Helical" evidence="6">
    <location>
        <begin position="470"/>
        <end position="488"/>
    </location>
</feature>
<accession>A0A2T4XWB5</accession>
<dbReference type="GO" id="GO:0005886">
    <property type="term" value="C:plasma membrane"/>
    <property type="evidence" value="ECO:0007669"/>
    <property type="project" value="UniProtKB-SubCell"/>
</dbReference>
<dbReference type="RefSeq" id="WP_028018522.1">
    <property type="nucleotide sequence ID" value="NZ_JAWDAX010000034.1"/>
</dbReference>
<sequence length="493" mass="55393">MSKIKKNIFANYFGVIVTTALSFLVVPFYLKLLGQDAFGLVGIASLIQGWVMLLNSGLAPVTGREAAKAYSGGGDWKIAASFFRTVDIFLISLSCIVAIIFVIISKPLSLMWIKSNTLDTSTIAIALCLLVIMTLFRLLTSVTRGILINVDMQVWLNNNLIIFSMLRFAASIPLLHLYPSVNFLFAWWLIISIVEYVITQQKVWGLVPVKLTLFTFNSNLLKEQWRIIAALASTSLIWVLITNMDKLILSTYLTLENYGFYSISTLLSSGIIILAQPIAQAFQPRMTSSFSVDGLIKAEKILENATRWVVCLIFPVAMILCFYPLQVIYIWTGNLDASSQAGNLLPGYTFGNIFIALGSLLYAFQVSVGVVRKHLQGNILLCAIYLPLLPIVVTKYGALGVSMLWAIINISYFIFWNLHLLSKITLTLYPKWIFRDCLLPLLFNITIAYIVQSTFPLSVFDSRIKLVAELFFLSSLFFILNFVYIRLIQSRFS</sequence>
<evidence type="ECO:0000256" key="6">
    <source>
        <dbReference type="SAM" id="Phobius"/>
    </source>
</evidence>
<dbReference type="EMBL" id="PZPP01000015">
    <property type="protein sequence ID" value="PTM34221.1"/>
    <property type="molecule type" value="Genomic_DNA"/>
</dbReference>
<feature type="transmembrane region" description="Helical" evidence="6">
    <location>
        <begin position="38"/>
        <end position="61"/>
    </location>
</feature>
<keyword evidence="4 6" id="KW-1133">Transmembrane helix</keyword>
<keyword evidence="2" id="KW-1003">Cell membrane</keyword>
<name>A0A2T4XWB5_ENTCL</name>
<feature type="transmembrane region" description="Helical" evidence="6">
    <location>
        <begin position="159"/>
        <end position="178"/>
    </location>
</feature>
<dbReference type="InterPro" id="IPR050833">
    <property type="entry name" value="Poly_Biosynth_Transport"/>
</dbReference>
<feature type="transmembrane region" description="Helical" evidence="6">
    <location>
        <begin position="124"/>
        <end position="147"/>
    </location>
</feature>
<feature type="transmembrane region" description="Helical" evidence="6">
    <location>
        <begin position="432"/>
        <end position="450"/>
    </location>
</feature>
<keyword evidence="3 6" id="KW-0812">Transmembrane</keyword>
<feature type="transmembrane region" description="Helical" evidence="6">
    <location>
        <begin position="184"/>
        <end position="204"/>
    </location>
</feature>
<feature type="transmembrane region" description="Helical" evidence="6">
    <location>
        <begin position="399"/>
        <end position="420"/>
    </location>
</feature>